<sequence>MPQPRSRTARWVATAGVTVLLAGALTVGAAIAAADEVALGPCEAGARASAAGPGAAGTTIDNNKPTPVRAGVPRATGTDFVCAARIPVASSLIPDLVAMSLGAVPTAFRMAPKGMALLIVPPHQFPAFDNVITRESGWNTFAVNKESGAYGLGQALPAHKMGTHGLDWCCNPLTQIRWTYDYMNQRYGGPDGAWAFWQSHGWY</sequence>
<evidence type="ECO:0000256" key="1">
    <source>
        <dbReference type="SAM" id="SignalP"/>
    </source>
</evidence>
<gene>
    <name evidence="2" type="ORF">DFR68_111141</name>
</gene>
<feature type="chain" id="PRO_5039239021" evidence="1">
    <location>
        <begin position="33"/>
        <end position="203"/>
    </location>
</feature>
<evidence type="ECO:0000313" key="2">
    <source>
        <dbReference type="EMBL" id="RDI46382.1"/>
    </source>
</evidence>
<comment type="caution">
    <text evidence="2">The sequence shown here is derived from an EMBL/GenBank/DDBJ whole genome shotgun (WGS) entry which is preliminary data.</text>
</comment>
<proteinExistence type="predicted"/>
<reference evidence="2 3" key="1">
    <citation type="submission" date="2018-07" db="EMBL/GenBank/DDBJ databases">
        <title>Genomic Encyclopedia of Type Strains, Phase IV (KMG-IV): sequencing the most valuable type-strain genomes for metagenomic binning, comparative biology and taxonomic classification.</title>
        <authorList>
            <person name="Goeker M."/>
        </authorList>
    </citation>
    <scope>NUCLEOTIDE SEQUENCE [LARGE SCALE GENOMIC DNA]</scope>
    <source>
        <strain evidence="2 3">DSM 44952</strain>
    </source>
</reference>
<dbReference type="Proteomes" id="UP000255355">
    <property type="component" value="Unassembled WGS sequence"/>
</dbReference>
<dbReference type="AlphaFoldDB" id="A0A370GRP9"/>
<name>A0A370GRP9_9NOCA</name>
<dbReference type="STRING" id="1210089.GCA_001613165_02929"/>
<accession>A0A370GRP9</accession>
<dbReference type="SUPFAM" id="SSF53955">
    <property type="entry name" value="Lysozyme-like"/>
    <property type="match status" value="1"/>
</dbReference>
<keyword evidence="1" id="KW-0732">Signal</keyword>
<evidence type="ECO:0000313" key="3">
    <source>
        <dbReference type="Proteomes" id="UP000255355"/>
    </source>
</evidence>
<dbReference type="RefSeq" id="WP_084519612.1">
    <property type="nucleotide sequence ID" value="NZ_QQAZ01000011.1"/>
</dbReference>
<protein>
    <submittedName>
        <fullName evidence="2">Transglycosylase-like protein with SLT domain</fullName>
    </submittedName>
</protein>
<dbReference type="EMBL" id="QQAZ01000011">
    <property type="protein sequence ID" value="RDI46382.1"/>
    <property type="molecule type" value="Genomic_DNA"/>
</dbReference>
<keyword evidence="3" id="KW-1185">Reference proteome</keyword>
<dbReference type="Gene3D" id="1.10.530.10">
    <property type="match status" value="1"/>
</dbReference>
<feature type="signal peptide" evidence="1">
    <location>
        <begin position="1"/>
        <end position="32"/>
    </location>
</feature>
<dbReference type="InterPro" id="IPR023346">
    <property type="entry name" value="Lysozyme-like_dom_sf"/>
</dbReference>
<organism evidence="2 3">
    <name type="scientific">Nocardia mexicana</name>
    <dbReference type="NCBI Taxonomy" id="279262"/>
    <lineage>
        <taxon>Bacteria</taxon>
        <taxon>Bacillati</taxon>
        <taxon>Actinomycetota</taxon>
        <taxon>Actinomycetes</taxon>
        <taxon>Mycobacteriales</taxon>
        <taxon>Nocardiaceae</taxon>
        <taxon>Nocardia</taxon>
    </lineage>
</organism>